<dbReference type="Pfam" id="PF13855">
    <property type="entry name" value="LRR_8"/>
    <property type="match status" value="2"/>
</dbReference>
<evidence type="ECO:0000256" key="22">
    <source>
        <dbReference type="PROSITE-ProRule" id="PRU10141"/>
    </source>
</evidence>
<dbReference type="InterPro" id="IPR000719">
    <property type="entry name" value="Prot_kinase_dom"/>
</dbReference>
<evidence type="ECO:0000256" key="13">
    <source>
        <dbReference type="ARBA" id="ARBA00022741"/>
    </source>
</evidence>
<evidence type="ECO:0000256" key="18">
    <source>
        <dbReference type="ARBA" id="ARBA00023170"/>
    </source>
</evidence>
<evidence type="ECO:0000256" key="24">
    <source>
        <dbReference type="SAM" id="Phobius"/>
    </source>
</evidence>
<dbReference type="EC" id="2.7.11.1" evidence="5"/>
<feature type="region of interest" description="Disordered" evidence="23">
    <location>
        <begin position="1"/>
        <end position="24"/>
    </location>
</feature>
<keyword evidence="19" id="KW-0325">Glycoprotein</keyword>
<dbReference type="FunFam" id="3.80.10.10:FF:000213">
    <property type="entry name" value="Tyrosine-sulfated glycopeptide receptor 1"/>
    <property type="match status" value="1"/>
</dbReference>
<keyword evidence="9" id="KW-0433">Leucine-rich repeat</keyword>
<feature type="compositionally biased region" description="Polar residues" evidence="23">
    <location>
        <begin position="441"/>
        <end position="450"/>
    </location>
</feature>
<sequence>MENPRNGGVLEGGSSSRPPDPPFISYADITRDTTKISSSSIPSIPLKSQGFHLGEPAIFFSEEENSTLSIPHKLTLVARCAYGRPPLATIKKFMEKSVGVRLAFTVGILDTRHLLFRFSSEDDFLMVWLKEAIYINGYLFRFFKWTPSFIAGIEPSLVPIWVNFPNLPLHLFNESSLTSIGNIIGKVLKMDGPTKTWTRPSAARVCIEVDLLKKNPDRFWLGIGNKGRWQDIVYEKNTLFCTRCKKIGHEFETYKSGKNIRNKQKVVLQREVEELDARSKNKVWVEKQNHGESSNVIITGNTGKETEQSKGKDDQVSDFNEIRNNAPLNRKGQEDLVVSNTGSMETGKFGSRFVNPSPSFEISDHGEKINGNGKSDQEDHGKISDEIRESDLRNKEVDDHIRETAIFESSDSDIMQDLISGSNASPKQITDQDCGLPLSATAGQASSYPNSSINPDLMTATGKTAKVLNSQSLTCNSNDLRALEGFLNGLESGIDGWASNSSSDCCSWDGVICEPSQSLGVENSTLPSNRVVRLELGRRRLKGKLSESLASLDQLRILNISNNFISGSLPIKLFHLQNLEVLDLSYNDIAGSIPVDANLPSIWFLDISENQFKGSIGAGICNNSTRIRVLNLSMNYFFGKFPAGFGNCSSLEHLFLNSNHLWGSLAEDLFWLQNLSRLNLGDNRLSGQLSMGIGNLSNLVQIDISLNAFSGFLPDVFMSFRKLESLSAHSNNFTGRLPVSLSNSPTIHMLNLRNNSMDGPIDLNCLAMVRLTSLHLGSNQFNGPIPDNLPLCRELKTVNLARINFSSQIPESFKNFQTLSCLSLSNSSLLNISAALGILQQCRNLTTLVLTMNFYEEEMPSDLTLQFESLEVLIIANCKLTGLIPPWLSNSTKLQLLDLSWNCLGGTIPFRFGSLEFLFYLDLSNNSLSGEIPRSLTELQSLIYRDILFEEHATDFPFFIKRNESGLQYNQIGSFPPTLDLSYNRLTGLIWPEFGNLKKLHVLDLQMNNLSGPIPSMLSGMTSLETLDLSHNNLSGTIPTSLVNLTFLSKFNVAYNHLSGSIPLEGQFRTFSNSSFEGNKGLCGEHSSPCPRDHIPFESHRKSKRNKGATIGITVGIGLGTTFLLALMFLIVFRKQRRRVNDSQNEGTDSTGQDLEHLGSKLVVLFQNKENNKDLSIDDLLKSTNNFDQSNIIGCGGFGLVYRAILPDGRKVAIKRLSGDCSQMEREFQAEVEALSRAQHGNLVLLQGYCSYKNDRILIYSYMENASLDYWLHEKIDGAASLDWEMRLRIAQGTARGLVYLHQSCQPHILHRDIKSSNILLDENFEAHLADFGLARLIRPYDTHVTTDLVGTLGYIPPEYCQAPVATYKGDVYSFGVVLLELLTGKRPMDMCKPKGCRDLISLVFQMKKENRESEVFDPFMYDKKHDKEMLRVLEIACCCLNKCPKMRPSTQQLVSWLDNIDLDG</sequence>
<feature type="region of interest" description="Disordered" evidence="23">
    <location>
        <begin position="420"/>
        <end position="450"/>
    </location>
</feature>
<dbReference type="Gene3D" id="3.30.200.20">
    <property type="entry name" value="Phosphorylase Kinase, domain 1"/>
    <property type="match status" value="1"/>
</dbReference>
<evidence type="ECO:0000256" key="12">
    <source>
        <dbReference type="ARBA" id="ARBA00022737"/>
    </source>
</evidence>
<gene>
    <name evidence="26" type="ORF">HHK36_030216</name>
</gene>
<keyword evidence="10" id="KW-0808">Transferase</keyword>
<dbReference type="InterPro" id="IPR011009">
    <property type="entry name" value="Kinase-like_dom_sf"/>
</dbReference>
<keyword evidence="14" id="KW-0418">Kinase</keyword>
<keyword evidence="8" id="KW-0597">Phosphoprotein</keyword>
<dbReference type="EMBL" id="JABCRI010000023">
    <property type="protein sequence ID" value="KAF8378867.1"/>
    <property type="molecule type" value="Genomic_DNA"/>
</dbReference>
<feature type="domain" description="Protein kinase" evidence="25">
    <location>
        <begin position="1187"/>
        <end position="1458"/>
    </location>
</feature>
<keyword evidence="11 24" id="KW-0812">Transmembrane</keyword>
<evidence type="ECO:0000256" key="11">
    <source>
        <dbReference type="ARBA" id="ARBA00022692"/>
    </source>
</evidence>
<dbReference type="SUPFAM" id="SSF56112">
    <property type="entry name" value="Protein kinase-like (PK-like)"/>
    <property type="match status" value="1"/>
</dbReference>
<keyword evidence="6" id="KW-1003">Cell membrane</keyword>
<dbReference type="InterPro" id="IPR013210">
    <property type="entry name" value="LRR_N_plant-typ"/>
</dbReference>
<dbReference type="InterPro" id="IPR001611">
    <property type="entry name" value="Leu-rich_rpt"/>
</dbReference>
<dbReference type="InterPro" id="IPR032675">
    <property type="entry name" value="LRR_dom_sf"/>
</dbReference>
<dbReference type="GO" id="GO:0033612">
    <property type="term" value="F:receptor serine/threonine kinase binding"/>
    <property type="evidence" value="ECO:0007669"/>
    <property type="project" value="TreeGrafter"/>
</dbReference>
<keyword evidence="16 24" id="KW-1133">Transmembrane helix</keyword>
<evidence type="ECO:0000256" key="14">
    <source>
        <dbReference type="ARBA" id="ARBA00022777"/>
    </source>
</evidence>
<keyword evidence="13 22" id="KW-0547">Nucleotide-binding</keyword>
<evidence type="ECO:0000256" key="2">
    <source>
        <dbReference type="ARBA" id="ARBA00004236"/>
    </source>
</evidence>
<evidence type="ECO:0000256" key="1">
    <source>
        <dbReference type="ARBA" id="ARBA00004167"/>
    </source>
</evidence>
<evidence type="ECO:0000256" key="8">
    <source>
        <dbReference type="ARBA" id="ARBA00022553"/>
    </source>
</evidence>
<dbReference type="SMART" id="SM00220">
    <property type="entry name" value="S_TKc"/>
    <property type="match status" value="1"/>
</dbReference>
<evidence type="ECO:0000256" key="3">
    <source>
        <dbReference type="ARBA" id="ARBA00008684"/>
    </source>
</evidence>
<dbReference type="PROSITE" id="PS00108">
    <property type="entry name" value="PROTEIN_KINASE_ST"/>
    <property type="match status" value="1"/>
</dbReference>
<dbReference type="PRINTS" id="PR00019">
    <property type="entry name" value="LEURICHRPT"/>
</dbReference>
<keyword evidence="27" id="KW-1185">Reference proteome</keyword>
<feature type="compositionally biased region" description="Basic and acidic residues" evidence="23">
    <location>
        <begin position="304"/>
        <end position="315"/>
    </location>
</feature>
<dbReference type="PANTHER" id="PTHR48056">
    <property type="entry name" value="LRR RECEPTOR-LIKE SERINE/THREONINE-PROTEIN KINASE-RELATED"/>
    <property type="match status" value="1"/>
</dbReference>
<dbReference type="GO" id="GO:0031347">
    <property type="term" value="P:regulation of defense response"/>
    <property type="evidence" value="ECO:0007669"/>
    <property type="project" value="UniProtKB-ARBA"/>
</dbReference>
<dbReference type="GO" id="GO:0001653">
    <property type="term" value="F:peptide receptor activity"/>
    <property type="evidence" value="ECO:0007669"/>
    <property type="project" value="UniProtKB-ARBA"/>
</dbReference>
<dbReference type="PANTHER" id="PTHR48056:SF18">
    <property type="entry name" value="NON-SPECIFIC SERINE_THREONINE PROTEIN KINASE"/>
    <property type="match status" value="1"/>
</dbReference>
<keyword evidence="15 22" id="KW-0067">ATP-binding</keyword>
<protein>
    <recommendedName>
        <fullName evidence="5">non-specific serine/threonine protein kinase</fullName>
        <ecNumber evidence="5">2.7.11.1</ecNumber>
    </recommendedName>
</protein>
<comment type="similarity">
    <text evidence="4">Belongs to the RLP family.</text>
</comment>
<name>A0A835D0B8_TETSI</name>
<evidence type="ECO:0000256" key="4">
    <source>
        <dbReference type="ARBA" id="ARBA00009592"/>
    </source>
</evidence>
<feature type="region of interest" description="Disordered" evidence="23">
    <location>
        <begin position="294"/>
        <end position="317"/>
    </location>
</feature>
<dbReference type="SUPFAM" id="SSF52058">
    <property type="entry name" value="L domain-like"/>
    <property type="match status" value="2"/>
</dbReference>
<dbReference type="FunFam" id="3.80.10.10:FF:000095">
    <property type="entry name" value="LRR receptor-like serine/threonine-protein kinase GSO1"/>
    <property type="match status" value="1"/>
</dbReference>
<keyword evidence="12" id="KW-0677">Repeat</keyword>
<evidence type="ECO:0000256" key="9">
    <source>
        <dbReference type="ARBA" id="ARBA00022614"/>
    </source>
</evidence>
<dbReference type="Proteomes" id="UP000655225">
    <property type="component" value="Unassembled WGS sequence"/>
</dbReference>
<keyword evidence="18" id="KW-0675">Receptor</keyword>
<organism evidence="26 27">
    <name type="scientific">Tetracentron sinense</name>
    <name type="common">Spur-leaf</name>
    <dbReference type="NCBI Taxonomy" id="13715"/>
    <lineage>
        <taxon>Eukaryota</taxon>
        <taxon>Viridiplantae</taxon>
        <taxon>Streptophyta</taxon>
        <taxon>Embryophyta</taxon>
        <taxon>Tracheophyta</taxon>
        <taxon>Spermatophyta</taxon>
        <taxon>Magnoliopsida</taxon>
        <taxon>Trochodendrales</taxon>
        <taxon>Trochodendraceae</taxon>
        <taxon>Tetracentron</taxon>
    </lineage>
</organism>
<comment type="caution">
    <text evidence="26">The sequence shown here is derived from an EMBL/GenBank/DDBJ whole genome shotgun (WGS) entry which is preliminary data.</text>
</comment>
<keyword evidence="7" id="KW-0723">Serine/threonine-protein kinase</keyword>
<evidence type="ECO:0000256" key="7">
    <source>
        <dbReference type="ARBA" id="ARBA00022527"/>
    </source>
</evidence>
<dbReference type="Pfam" id="PF00069">
    <property type="entry name" value="Pkinase"/>
    <property type="match status" value="1"/>
</dbReference>
<dbReference type="InterPro" id="IPR025558">
    <property type="entry name" value="DUF4283"/>
</dbReference>
<feature type="binding site" evidence="22">
    <location>
        <position position="1215"/>
    </location>
    <ligand>
        <name>ATP</name>
        <dbReference type="ChEBI" id="CHEBI:30616"/>
    </ligand>
</feature>
<keyword evidence="17 24" id="KW-0472">Membrane</keyword>
<dbReference type="OMA" id="SMHNIDA"/>
<dbReference type="InterPro" id="IPR003591">
    <property type="entry name" value="Leu-rich_rpt_typical-subtyp"/>
</dbReference>
<dbReference type="FunFam" id="1.10.510.10:FF:000309">
    <property type="entry name" value="Leucine-rich repeat receptor-like protein kinase"/>
    <property type="match status" value="1"/>
</dbReference>
<dbReference type="Pfam" id="PF08263">
    <property type="entry name" value="LRRNT_2"/>
    <property type="match status" value="1"/>
</dbReference>
<dbReference type="InterPro" id="IPR008271">
    <property type="entry name" value="Ser/Thr_kinase_AS"/>
</dbReference>
<feature type="region of interest" description="Disordered" evidence="23">
    <location>
        <begin position="347"/>
        <end position="395"/>
    </location>
</feature>
<reference evidence="26 27" key="1">
    <citation type="submission" date="2020-04" db="EMBL/GenBank/DDBJ databases">
        <title>Plant Genome Project.</title>
        <authorList>
            <person name="Zhang R.-G."/>
        </authorList>
    </citation>
    <scope>NUCLEOTIDE SEQUENCE [LARGE SCALE GENOMIC DNA]</scope>
    <source>
        <strain evidence="26">YNK0</strain>
        <tissue evidence="26">Leaf</tissue>
    </source>
</reference>
<dbReference type="Pfam" id="PF14111">
    <property type="entry name" value="DUF4283"/>
    <property type="match status" value="1"/>
</dbReference>
<evidence type="ECO:0000256" key="20">
    <source>
        <dbReference type="ARBA" id="ARBA00047899"/>
    </source>
</evidence>
<evidence type="ECO:0000256" key="21">
    <source>
        <dbReference type="ARBA" id="ARBA00048679"/>
    </source>
</evidence>
<dbReference type="PROSITE" id="PS51450">
    <property type="entry name" value="LRR"/>
    <property type="match status" value="2"/>
</dbReference>
<dbReference type="PROSITE" id="PS00107">
    <property type="entry name" value="PROTEIN_KINASE_ATP"/>
    <property type="match status" value="1"/>
</dbReference>
<dbReference type="FunFam" id="3.30.200.20:FF:000125">
    <property type="entry name" value="Protein STRUBBELIG-RECEPTOR FAMILY 8"/>
    <property type="match status" value="1"/>
</dbReference>
<evidence type="ECO:0000313" key="26">
    <source>
        <dbReference type="EMBL" id="KAF8378867.1"/>
    </source>
</evidence>
<dbReference type="Gene3D" id="1.10.510.10">
    <property type="entry name" value="Transferase(Phosphotransferase) domain 1"/>
    <property type="match status" value="1"/>
</dbReference>
<evidence type="ECO:0000256" key="5">
    <source>
        <dbReference type="ARBA" id="ARBA00012513"/>
    </source>
</evidence>
<dbReference type="InterPro" id="IPR017441">
    <property type="entry name" value="Protein_kinase_ATP_BS"/>
</dbReference>
<evidence type="ECO:0000256" key="16">
    <source>
        <dbReference type="ARBA" id="ARBA00022989"/>
    </source>
</evidence>
<comment type="subcellular location">
    <subcellularLocation>
        <location evidence="2">Cell membrane</location>
    </subcellularLocation>
    <subcellularLocation>
        <location evidence="1">Membrane</location>
        <topology evidence="1">Single-pass membrane protein</topology>
    </subcellularLocation>
</comment>
<evidence type="ECO:0000256" key="19">
    <source>
        <dbReference type="ARBA" id="ARBA00023180"/>
    </source>
</evidence>
<dbReference type="GO" id="GO:0004674">
    <property type="term" value="F:protein serine/threonine kinase activity"/>
    <property type="evidence" value="ECO:0007669"/>
    <property type="project" value="UniProtKB-KW"/>
</dbReference>
<feature type="compositionally biased region" description="Basic and acidic residues" evidence="23">
    <location>
        <begin position="375"/>
        <end position="395"/>
    </location>
</feature>
<evidence type="ECO:0000256" key="10">
    <source>
        <dbReference type="ARBA" id="ARBA00022679"/>
    </source>
</evidence>
<comment type="catalytic activity">
    <reaction evidence="20">
        <text>L-threonyl-[protein] + ATP = O-phospho-L-threonyl-[protein] + ADP + H(+)</text>
        <dbReference type="Rhea" id="RHEA:46608"/>
        <dbReference type="Rhea" id="RHEA-COMP:11060"/>
        <dbReference type="Rhea" id="RHEA-COMP:11605"/>
        <dbReference type="ChEBI" id="CHEBI:15378"/>
        <dbReference type="ChEBI" id="CHEBI:30013"/>
        <dbReference type="ChEBI" id="CHEBI:30616"/>
        <dbReference type="ChEBI" id="CHEBI:61977"/>
        <dbReference type="ChEBI" id="CHEBI:456216"/>
        <dbReference type="EC" id="2.7.11.1"/>
    </reaction>
</comment>
<accession>A0A835D0B8</accession>
<feature type="compositionally biased region" description="Polar residues" evidence="23">
    <location>
        <begin position="420"/>
        <end position="431"/>
    </location>
</feature>
<evidence type="ECO:0000256" key="23">
    <source>
        <dbReference type="SAM" id="MobiDB-lite"/>
    </source>
</evidence>
<dbReference type="PROSITE" id="PS50011">
    <property type="entry name" value="PROTEIN_KINASE_DOM"/>
    <property type="match status" value="1"/>
</dbReference>
<feature type="transmembrane region" description="Helical" evidence="24">
    <location>
        <begin position="1111"/>
        <end position="1133"/>
    </location>
</feature>
<dbReference type="GO" id="GO:0005524">
    <property type="term" value="F:ATP binding"/>
    <property type="evidence" value="ECO:0007669"/>
    <property type="project" value="UniProtKB-UniRule"/>
</dbReference>
<dbReference type="OrthoDB" id="676979at2759"/>
<feature type="compositionally biased region" description="Polar residues" evidence="23">
    <location>
        <begin position="294"/>
        <end position="303"/>
    </location>
</feature>
<evidence type="ECO:0000256" key="6">
    <source>
        <dbReference type="ARBA" id="ARBA00022475"/>
    </source>
</evidence>
<comment type="catalytic activity">
    <reaction evidence="21">
        <text>L-seryl-[protein] + ATP = O-phospho-L-seryl-[protein] + ADP + H(+)</text>
        <dbReference type="Rhea" id="RHEA:17989"/>
        <dbReference type="Rhea" id="RHEA-COMP:9863"/>
        <dbReference type="Rhea" id="RHEA-COMP:11604"/>
        <dbReference type="ChEBI" id="CHEBI:15378"/>
        <dbReference type="ChEBI" id="CHEBI:29999"/>
        <dbReference type="ChEBI" id="CHEBI:30616"/>
        <dbReference type="ChEBI" id="CHEBI:83421"/>
        <dbReference type="ChEBI" id="CHEBI:456216"/>
        <dbReference type="EC" id="2.7.11.1"/>
    </reaction>
</comment>
<dbReference type="SMART" id="SM00369">
    <property type="entry name" value="LRR_TYP"/>
    <property type="match status" value="7"/>
</dbReference>
<dbReference type="Pfam" id="PF00560">
    <property type="entry name" value="LRR_1"/>
    <property type="match status" value="2"/>
</dbReference>
<evidence type="ECO:0000313" key="27">
    <source>
        <dbReference type="Proteomes" id="UP000655225"/>
    </source>
</evidence>
<proteinExistence type="inferred from homology"/>
<evidence type="ECO:0000256" key="15">
    <source>
        <dbReference type="ARBA" id="ARBA00022840"/>
    </source>
</evidence>
<dbReference type="InterPro" id="IPR050647">
    <property type="entry name" value="Plant_LRR-RLKs"/>
</dbReference>
<evidence type="ECO:0000259" key="25">
    <source>
        <dbReference type="PROSITE" id="PS50011"/>
    </source>
</evidence>
<dbReference type="Gene3D" id="3.80.10.10">
    <property type="entry name" value="Ribonuclease Inhibitor"/>
    <property type="match status" value="2"/>
</dbReference>
<evidence type="ECO:0000256" key="17">
    <source>
        <dbReference type="ARBA" id="ARBA00023136"/>
    </source>
</evidence>
<comment type="similarity">
    <text evidence="3">Belongs to the protein kinase superfamily. Ser/Thr protein kinase family.</text>
</comment>
<dbReference type="GO" id="GO:0005886">
    <property type="term" value="C:plasma membrane"/>
    <property type="evidence" value="ECO:0007669"/>
    <property type="project" value="UniProtKB-SubCell"/>
</dbReference>